<gene>
    <name evidence="2" type="ORF">RCOM_0592880</name>
</gene>
<evidence type="ECO:0000313" key="3">
    <source>
        <dbReference type="Proteomes" id="UP000008311"/>
    </source>
</evidence>
<dbReference type="Proteomes" id="UP000008311">
    <property type="component" value="Unassembled WGS sequence"/>
</dbReference>
<accession>B9SLM1</accession>
<dbReference type="AlphaFoldDB" id="B9SLM1"/>
<dbReference type="SUPFAM" id="SSF49870">
    <property type="entry name" value="Osmotin, thaumatin-like protein"/>
    <property type="match status" value="1"/>
</dbReference>
<dbReference type="PROSITE" id="PS51367">
    <property type="entry name" value="THAUMATIN_2"/>
    <property type="match status" value="1"/>
</dbReference>
<sequence>MSSQFDVYQGNLGAGFNSPMSILPYGPDSDQCQASSCLSDLNRVCPSELQLQGNKLYCDVQGSMLLLMLLTIRVRFCVTRLIT</sequence>
<dbReference type="InParanoid" id="B9SLM1"/>
<reference evidence="3" key="1">
    <citation type="journal article" date="2010" name="Nat. Biotechnol.">
        <title>Draft genome sequence of the oilseed species Ricinus communis.</title>
        <authorList>
            <person name="Chan A.P."/>
            <person name="Crabtree J."/>
            <person name="Zhao Q."/>
            <person name="Lorenzi H."/>
            <person name="Orvis J."/>
            <person name="Puiu D."/>
            <person name="Melake-Berhan A."/>
            <person name="Jones K.M."/>
            <person name="Redman J."/>
            <person name="Chen G."/>
            <person name="Cahoon E.B."/>
            <person name="Gedil M."/>
            <person name="Stanke M."/>
            <person name="Haas B.J."/>
            <person name="Wortman J.R."/>
            <person name="Fraser-Liggett C.M."/>
            <person name="Ravel J."/>
            <person name="Rabinowicz P.D."/>
        </authorList>
    </citation>
    <scope>NUCLEOTIDE SEQUENCE [LARGE SCALE GENOMIC DNA]</scope>
    <source>
        <strain evidence="3">cv. Hale</strain>
    </source>
</reference>
<proteinExistence type="inferred from homology"/>
<protein>
    <submittedName>
        <fullName evidence="2">Uncharacterized protein</fullName>
    </submittedName>
</protein>
<comment type="similarity">
    <text evidence="1">Belongs to the thaumatin family.</text>
</comment>
<dbReference type="EMBL" id="EQ974018">
    <property type="protein sequence ID" value="EEF35521.1"/>
    <property type="molecule type" value="Genomic_DNA"/>
</dbReference>
<organism evidence="2 3">
    <name type="scientific">Ricinus communis</name>
    <name type="common">Castor bean</name>
    <dbReference type="NCBI Taxonomy" id="3988"/>
    <lineage>
        <taxon>Eukaryota</taxon>
        <taxon>Viridiplantae</taxon>
        <taxon>Streptophyta</taxon>
        <taxon>Embryophyta</taxon>
        <taxon>Tracheophyta</taxon>
        <taxon>Spermatophyta</taxon>
        <taxon>Magnoliopsida</taxon>
        <taxon>eudicotyledons</taxon>
        <taxon>Gunneridae</taxon>
        <taxon>Pentapetalae</taxon>
        <taxon>rosids</taxon>
        <taxon>fabids</taxon>
        <taxon>Malpighiales</taxon>
        <taxon>Euphorbiaceae</taxon>
        <taxon>Acalyphoideae</taxon>
        <taxon>Acalypheae</taxon>
        <taxon>Ricinus</taxon>
    </lineage>
</organism>
<keyword evidence="3" id="KW-1185">Reference proteome</keyword>
<dbReference type="Pfam" id="PF00314">
    <property type="entry name" value="Thaumatin"/>
    <property type="match status" value="1"/>
</dbReference>
<dbReference type="InterPro" id="IPR001938">
    <property type="entry name" value="Thaumatin"/>
</dbReference>
<dbReference type="InterPro" id="IPR037176">
    <property type="entry name" value="Osmotin/thaumatin-like_sf"/>
</dbReference>
<dbReference type="Gene3D" id="2.60.110.10">
    <property type="entry name" value="Thaumatin"/>
    <property type="match status" value="1"/>
</dbReference>
<evidence type="ECO:0000256" key="1">
    <source>
        <dbReference type="ARBA" id="ARBA00010607"/>
    </source>
</evidence>
<evidence type="ECO:0000313" key="2">
    <source>
        <dbReference type="EMBL" id="EEF35521.1"/>
    </source>
</evidence>
<name>B9SLM1_RICCO</name>